<feature type="compositionally biased region" description="Polar residues" evidence="3">
    <location>
        <begin position="1138"/>
        <end position="1163"/>
    </location>
</feature>
<feature type="compositionally biased region" description="Low complexity" evidence="3">
    <location>
        <begin position="1113"/>
        <end position="1137"/>
    </location>
</feature>
<gene>
    <name evidence="5" type="ORF">CAEBREN_28883</name>
</gene>
<feature type="compositionally biased region" description="Low complexity" evidence="3">
    <location>
        <begin position="265"/>
        <end position="277"/>
    </location>
</feature>
<feature type="region of interest" description="Disordered" evidence="3">
    <location>
        <begin position="947"/>
        <end position="1063"/>
    </location>
</feature>
<dbReference type="InterPro" id="IPR051483">
    <property type="entry name" value="MAP7_domain-containing"/>
</dbReference>
<feature type="region of interest" description="Disordered" evidence="3">
    <location>
        <begin position="1102"/>
        <end position="1186"/>
    </location>
</feature>
<feature type="compositionally biased region" description="Basic and acidic residues" evidence="3">
    <location>
        <begin position="901"/>
        <end position="919"/>
    </location>
</feature>
<dbReference type="Pfam" id="PF08729">
    <property type="entry name" value="HUN"/>
    <property type="match status" value="1"/>
</dbReference>
<feature type="region of interest" description="Disordered" evidence="3">
    <location>
        <begin position="832"/>
        <end position="888"/>
    </location>
</feature>
<reference evidence="6" key="1">
    <citation type="submission" date="2011-07" db="EMBL/GenBank/DDBJ databases">
        <authorList>
            <consortium name="Caenorhabditis brenneri Sequencing and Analysis Consortium"/>
            <person name="Wilson R.K."/>
        </authorList>
    </citation>
    <scope>NUCLEOTIDE SEQUENCE [LARGE SCALE GENOMIC DNA]</scope>
    <source>
        <strain evidence="6">PB2801</strain>
    </source>
</reference>
<dbReference type="Proteomes" id="UP000008068">
    <property type="component" value="Unassembled WGS sequence"/>
</dbReference>
<evidence type="ECO:0000256" key="2">
    <source>
        <dbReference type="ARBA" id="ARBA00023054"/>
    </source>
</evidence>
<feature type="compositionally biased region" description="Polar residues" evidence="3">
    <location>
        <begin position="687"/>
        <end position="701"/>
    </location>
</feature>
<keyword evidence="2" id="KW-0175">Coiled coil</keyword>
<dbReference type="PANTHER" id="PTHR15073:SF1">
    <property type="entry name" value="RETICULOCYTE-BINDING PROTEIN HOMOLOG 2A"/>
    <property type="match status" value="1"/>
</dbReference>
<dbReference type="PANTHER" id="PTHR15073">
    <property type="entry name" value="MICROTUBULE-ASSOCIATED PROTEIN"/>
    <property type="match status" value="1"/>
</dbReference>
<dbReference type="STRING" id="135651.G0N5Z5"/>
<feature type="region of interest" description="Disordered" evidence="3">
    <location>
        <begin position="102"/>
        <end position="287"/>
    </location>
</feature>
<evidence type="ECO:0000256" key="3">
    <source>
        <dbReference type="SAM" id="MobiDB-lite"/>
    </source>
</evidence>
<dbReference type="InParanoid" id="G0N5Z5"/>
<keyword evidence="6" id="KW-1185">Reference proteome</keyword>
<evidence type="ECO:0000313" key="5">
    <source>
        <dbReference type="EMBL" id="EGT53610.1"/>
    </source>
</evidence>
<dbReference type="EMBL" id="GL379842">
    <property type="protein sequence ID" value="EGT53610.1"/>
    <property type="molecule type" value="Genomic_DNA"/>
</dbReference>
<evidence type="ECO:0000259" key="4">
    <source>
        <dbReference type="Pfam" id="PF08729"/>
    </source>
</evidence>
<feature type="compositionally biased region" description="Basic and acidic residues" evidence="3">
    <location>
        <begin position="997"/>
        <end position="1009"/>
    </location>
</feature>
<dbReference type="InterPro" id="IPR014840">
    <property type="entry name" value="HRD"/>
</dbReference>
<feature type="region of interest" description="Disordered" evidence="3">
    <location>
        <begin position="900"/>
        <end position="919"/>
    </location>
</feature>
<feature type="compositionally biased region" description="Low complexity" evidence="3">
    <location>
        <begin position="1028"/>
        <end position="1040"/>
    </location>
</feature>
<dbReference type="FunCoup" id="G0N5Z5">
    <property type="interactions" value="1217"/>
</dbReference>
<dbReference type="AlphaFoldDB" id="G0N5Z5"/>
<organism evidence="6">
    <name type="scientific">Caenorhabditis brenneri</name>
    <name type="common">Nematode worm</name>
    <dbReference type="NCBI Taxonomy" id="135651"/>
    <lineage>
        <taxon>Eukaryota</taxon>
        <taxon>Metazoa</taxon>
        <taxon>Ecdysozoa</taxon>
        <taxon>Nematoda</taxon>
        <taxon>Chromadorea</taxon>
        <taxon>Rhabditida</taxon>
        <taxon>Rhabditina</taxon>
        <taxon>Rhabditomorpha</taxon>
        <taxon>Rhabditoidea</taxon>
        <taxon>Rhabditidae</taxon>
        <taxon>Peloderinae</taxon>
        <taxon>Caenorhabditis</taxon>
    </lineage>
</organism>
<name>G0N5Z5_CAEBE</name>
<feature type="domain" description="Hpc2-related" evidence="4">
    <location>
        <begin position="94"/>
        <end position="129"/>
    </location>
</feature>
<dbReference type="GO" id="GO:0015630">
    <property type="term" value="C:microtubule cytoskeleton"/>
    <property type="evidence" value="ECO:0007669"/>
    <property type="project" value="TreeGrafter"/>
</dbReference>
<feature type="region of interest" description="Disordered" evidence="3">
    <location>
        <begin position="679"/>
        <end position="719"/>
    </location>
</feature>
<dbReference type="OrthoDB" id="68076at2759"/>
<accession>G0N5Z5</accession>
<feature type="compositionally biased region" description="Basic and acidic residues" evidence="3">
    <location>
        <begin position="950"/>
        <end position="970"/>
    </location>
</feature>
<feature type="compositionally biased region" description="Low complexity" evidence="3">
    <location>
        <begin position="1164"/>
        <end position="1186"/>
    </location>
</feature>
<feature type="compositionally biased region" description="Basic and acidic residues" evidence="3">
    <location>
        <begin position="166"/>
        <end position="179"/>
    </location>
</feature>
<protein>
    <recommendedName>
        <fullName evidence="4">Hpc2-related domain-containing protein</fullName>
    </recommendedName>
</protein>
<proteinExistence type="inferred from homology"/>
<sequence>MDTISSTKKKKKGGKETKAELIQMRIVVSKPGSKKYTHSDYNDILRANGKARNEEEQSRFYDEDTLMMAKKIGETKTKSGKKIRINLDELQHYNRNCGYDMDDDFIDDTEAVDDGNFSSRKGRFYVGKGDVKDMNDMDEDDEESEEEEVIQEKPPKKKKFMQPPPQKKDKEKNGVEKPSRSSSDSDSEAEEQPVRRMAGAPPSKRLLAPPPAKKDPTPPKTMEPAKKKPSPPAVSSSSSQSSDIVCLDDEPPAKKQKLPEKPAPSTSSESKGSNGSSAPPPKGNNKGCAVTLLAKQICKQQEELKKKETATPSASTDSLMETLKALRIKLSESLVKKGKIYQEKGLKNFDDATLIELFQYVELLKHQKSSENLELSIQHVAQSFGLTGAEVLKRMETTNMTDSLEWKLTQADLPFLTDAEINSISAQVKAWRSTKEITNSVLTKWLKEVNQQKMNADQARNKLFELIVGLPNVDKPQEAPVELPKHERSRKARMFLNQWVYLSRKYVTMILPKLKKPIPTDGFAKKQVTAVEFLKDHVKKKREQFEIKKARGDHPEDVQFMFSFNDPVLAAIHTYLEEVCDYSLSVGKLSTIVHSIDSLYKAVEGSIPQHIFYIELCRRLQKLTFLLVEEPIKSRLKAKGESVNRHQVVQNPKYQIKWPNGEEPSLRGLNSELQDFETSVMPPSKHVPSTSATLTTPLRQSTTPNTAPKAAAAPSADELKRQQSMNQILQSINISDASQCPISDEILLLIVTAVSTVGIGLPDQMAMFKNILCNVGQARMALSVAKQKGRTDLKLTSSDYQKIFEFFSTLDKTAARNKLKTLKIQEENTRKLEEKQKKEKEKLLEKEKKEQEKREEKERKEKEKREEKERKEREMKEMAERKRKEEEDRLIAKARLMQQMEDQRRKEAEEAVEKELERRAKLEKEEANALQGLEEDLLMDDYDFVTEQQSKVDEERKIREAQRATERENQIKLMRAQQLQRRKEDEVTLVTPVPEPEPPRQEERPKEAEFTPPSSSSFDNRRNPPKPSDSSSSSNIDILSAAQEAADLDFPKPPEVQAPRPMSAMEKLASLRGRTMSADMKREREVGSPSQHQQIVVNMQGNGSPYIGSMSMSQPLSHLPQQQPQHQSSPQNVQQQQFPINSYQSPVNNTHQMNNSSLMHTPHSNSSMVSQSPQFSSHPSPMSQQFHTPPSVGMLNHPMVPSPMAATQPLQHFNFPPQQQQQLQQQQQMQRQISQQNMLMQQQQNMQNMQQQQHQMMHHQMNQHNYPPNNF</sequence>
<dbReference type="GO" id="GO:0000226">
    <property type="term" value="P:microtubule cytoskeleton organization"/>
    <property type="evidence" value="ECO:0007669"/>
    <property type="project" value="TreeGrafter"/>
</dbReference>
<evidence type="ECO:0000256" key="1">
    <source>
        <dbReference type="ARBA" id="ARBA00007525"/>
    </source>
</evidence>
<feature type="compositionally biased region" description="Low complexity" evidence="3">
    <location>
        <begin position="233"/>
        <end position="242"/>
    </location>
</feature>
<dbReference type="eggNOG" id="KOG4786">
    <property type="taxonomic scope" value="Eukaryota"/>
</dbReference>
<dbReference type="HOGENOM" id="CLU_253363_0_0_1"/>
<feature type="compositionally biased region" description="Acidic residues" evidence="3">
    <location>
        <begin position="136"/>
        <end position="149"/>
    </location>
</feature>
<comment type="similarity">
    <text evidence="1">Belongs to the MAP7 family.</text>
</comment>
<evidence type="ECO:0000313" key="6">
    <source>
        <dbReference type="Proteomes" id="UP000008068"/>
    </source>
</evidence>
<feature type="compositionally biased region" description="Low complexity" evidence="3">
    <location>
        <begin position="702"/>
        <end position="716"/>
    </location>
</feature>
<feature type="compositionally biased region" description="Acidic residues" evidence="3">
    <location>
        <begin position="102"/>
        <end position="113"/>
    </location>
</feature>
<feature type="compositionally biased region" description="Basic and acidic residues" evidence="3">
    <location>
        <begin position="251"/>
        <end position="260"/>
    </location>
</feature>